<dbReference type="InterPro" id="IPR001789">
    <property type="entry name" value="Sig_transdc_resp-reg_receiver"/>
</dbReference>
<dbReference type="InterPro" id="IPR024186">
    <property type="entry name" value="Sig_transdc_resp-reg_PatA"/>
</dbReference>
<gene>
    <name evidence="4" type="ORF">NIES593_06405</name>
</gene>
<evidence type="ECO:0000313" key="5">
    <source>
        <dbReference type="Proteomes" id="UP000186868"/>
    </source>
</evidence>
<dbReference type="SUPFAM" id="SSF52172">
    <property type="entry name" value="CheY-like"/>
    <property type="match status" value="1"/>
</dbReference>
<proteinExistence type="predicted"/>
<dbReference type="PROSITE" id="PS50110">
    <property type="entry name" value="RESPONSE_REGULATORY"/>
    <property type="match status" value="1"/>
</dbReference>
<keyword evidence="1 2" id="KW-0597">Phosphoprotein</keyword>
<dbReference type="InterPro" id="IPR011006">
    <property type="entry name" value="CheY-like_superfamily"/>
</dbReference>
<dbReference type="EMBL" id="MRCB01000005">
    <property type="protein sequence ID" value="OKH24843.1"/>
    <property type="molecule type" value="Genomic_DNA"/>
</dbReference>
<dbReference type="SMART" id="SM00448">
    <property type="entry name" value="REC"/>
    <property type="match status" value="1"/>
</dbReference>
<keyword evidence="5" id="KW-1185">Reference proteome</keyword>
<dbReference type="Proteomes" id="UP000186868">
    <property type="component" value="Unassembled WGS sequence"/>
</dbReference>
<evidence type="ECO:0000259" key="3">
    <source>
        <dbReference type="PROSITE" id="PS50110"/>
    </source>
</evidence>
<dbReference type="PANTHER" id="PTHR44591:SF3">
    <property type="entry name" value="RESPONSE REGULATORY DOMAIN-CONTAINING PROTEIN"/>
    <property type="match status" value="1"/>
</dbReference>
<dbReference type="AlphaFoldDB" id="A0A1U7HMM4"/>
<sequence>MNPAIIDQFPAENGQNQQNVSPVKLLEQISSSQANGCLRISHNSVEWQIYFNLGKLIYATHSLDPFERLERHLRCLSDEIPTLTSAVRTQARVNFESESSSNPHICPDYLAICWLVEQEHLKPEQAAELLKNITQEVFESYLLLQEGAYQFISNNEKYPKFCRFEVQPFVEECQQRLSCWQAMSSAISSPEQRPYFVSLAHAQQKLPPDKGEKLSKLLRGFSFRQLAVLTKKDELRLAQGLYPLIKDKFVVLRDPQPPYDRLPKIPTLDTALIFVSEPTIVKPTQETSAKNTLSNITLAGLPQVTGVQKTYKVICIDDSPTILKEINRFLENYDLEVHAINDSGKALREIIRIKPDIILMDVGMPGIDGYKLCRLIRNHSLFENTPIVMVTGNTGLIDRAKARIAGATDYMTKPFTQAELVKMVFRYLT</sequence>
<dbReference type="PANTHER" id="PTHR44591">
    <property type="entry name" value="STRESS RESPONSE REGULATOR PROTEIN 1"/>
    <property type="match status" value="1"/>
</dbReference>
<comment type="caution">
    <text evidence="4">The sequence shown here is derived from an EMBL/GenBank/DDBJ whole genome shotgun (WGS) entry which is preliminary data.</text>
</comment>
<dbReference type="GO" id="GO:0000160">
    <property type="term" value="P:phosphorelay signal transduction system"/>
    <property type="evidence" value="ECO:0007669"/>
    <property type="project" value="InterPro"/>
</dbReference>
<dbReference type="Pfam" id="PF14332">
    <property type="entry name" value="DUF4388"/>
    <property type="match status" value="1"/>
</dbReference>
<reference evidence="4 5" key="1">
    <citation type="submission" date="2016-11" db="EMBL/GenBank/DDBJ databases">
        <title>Draft Genome Sequences of Nine Cyanobacterial Strains from Diverse Habitats.</title>
        <authorList>
            <person name="Zhu T."/>
            <person name="Hou S."/>
            <person name="Lu X."/>
            <person name="Hess W.R."/>
        </authorList>
    </citation>
    <scope>NUCLEOTIDE SEQUENCE [LARGE SCALE GENOMIC DNA]</scope>
    <source>
        <strain evidence="4 5">NIES-593</strain>
    </source>
</reference>
<accession>A0A1U7HMM4</accession>
<evidence type="ECO:0000256" key="1">
    <source>
        <dbReference type="ARBA" id="ARBA00022553"/>
    </source>
</evidence>
<feature type="modified residue" description="4-aspartylphosphate" evidence="2">
    <location>
        <position position="361"/>
    </location>
</feature>
<evidence type="ECO:0000313" key="4">
    <source>
        <dbReference type="EMBL" id="OKH24843.1"/>
    </source>
</evidence>
<dbReference type="Pfam" id="PF00072">
    <property type="entry name" value="Response_reg"/>
    <property type="match status" value="1"/>
</dbReference>
<dbReference type="Gene3D" id="3.40.50.2300">
    <property type="match status" value="1"/>
</dbReference>
<name>A0A1U7HMM4_9CYAN</name>
<dbReference type="InterPro" id="IPR025497">
    <property type="entry name" value="PatA-like_N"/>
</dbReference>
<protein>
    <submittedName>
        <fullName evidence="4">Response regulator</fullName>
    </submittedName>
</protein>
<evidence type="ECO:0000256" key="2">
    <source>
        <dbReference type="PROSITE-ProRule" id="PRU00169"/>
    </source>
</evidence>
<feature type="domain" description="Response regulatory" evidence="3">
    <location>
        <begin position="312"/>
        <end position="428"/>
    </location>
</feature>
<organism evidence="4 5">
    <name type="scientific">Hydrococcus rivularis NIES-593</name>
    <dbReference type="NCBI Taxonomy" id="1921803"/>
    <lineage>
        <taxon>Bacteria</taxon>
        <taxon>Bacillati</taxon>
        <taxon>Cyanobacteriota</taxon>
        <taxon>Cyanophyceae</taxon>
        <taxon>Pleurocapsales</taxon>
        <taxon>Hydrococcaceae</taxon>
        <taxon>Hydrococcus</taxon>
    </lineage>
</organism>
<dbReference type="STRING" id="1921803.NIES593_06405"/>
<dbReference type="InterPro" id="IPR050595">
    <property type="entry name" value="Bact_response_regulator"/>
</dbReference>
<dbReference type="PIRSF" id="PIRSF005897">
    <property type="entry name" value="RR_PatA"/>
    <property type="match status" value="1"/>
</dbReference>
<dbReference type="OrthoDB" id="417415at2"/>